<dbReference type="CDD" id="cd20023">
    <property type="entry name" value="FH_FOXJ1"/>
    <property type="match status" value="1"/>
</dbReference>
<comment type="similarity">
    <text evidence="7">Belongs to the FOXJ1 family.</text>
</comment>
<feature type="region of interest" description="Disordered" evidence="9">
    <location>
        <begin position="732"/>
        <end position="765"/>
    </location>
</feature>
<keyword evidence="2" id="KW-0805">Transcription regulation</keyword>
<keyword evidence="3 8" id="KW-0238">DNA-binding</keyword>
<evidence type="ECO:0000256" key="2">
    <source>
        <dbReference type="ARBA" id="ARBA00023015"/>
    </source>
</evidence>
<dbReference type="PROSITE" id="PS50039">
    <property type="entry name" value="FORK_HEAD_3"/>
    <property type="match status" value="1"/>
</dbReference>
<feature type="compositionally biased region" description="Low complexity" evidence="9">
    <location>
        <begin position="740"/>
        <end position="756"/>
    </location>
</feature>
<comment type="caution">
    <text evidence="11">The sequence shown here is derived from an EMBL/GenBank/DDBJ whole genome shotgun (WGS) entry which is preliminary data.</text>
</comment>
<dbReference type="InterPro" id="IPR036388">
    <property type="entry name" value="WH-like_DNA-bd_sf"/>
</dbReference>
<evidence type="ECO:0000259" key="10">
    <source>
        <dbReference type="PROSITE" id="PS50039"/>
    </source>
</evidence>
<proteinExistence type="inferred from homology"/>
<reference evidence="11 12" key="1">
    <citation type="journal article" date="2019" name="PLoS Pathog.">
        <title>Genome sequence of the bovine parasite Schistosoma bovis Tanzania.</title>
        <authorList>
            <person name="Oey H."/>
            <person name="Zakrzewski M."/>
            <person name="Gobert G."/>
            <person name="Gravermann K."/>
            <person name="Stoye J."/>
            <person name="Jones M."/>
            <person name="Mcmanus D."/>
            <person name="Krause L."/>
        </authorList>
    </citation>
    <scope>NUCLEOTIDE SEQUENCE [LARGE SCALE GENOMIC DNA]</scope>
    <source>
        <strain evidence="11 12">TAN1997</strain>
    </source>
</reference>
<evidence type="ECO:0000256" key="5">
    <source>
        <dbReference type="ARBA" id="ARBA00023163"/>
    </source>
</evidence>
<dbReference type="EMBL" id="QMKO01001655">
    <property type="protein sequence ID" value="RTG87656.1"/>
    <property type="molecule type" value="Genomic_DNA"/>
</dbReference>
<feature type="domain" description="Fork-head" evidence="10">
    <location>
        <begin position="110"/>
        <end position="205"/>
    </location>
</feature>
<dbReference type="GO" id="GO:0000981">
    <property type="term" value="F:DNA-binding transcription factor activity, RNA polymerase II-specific"/>
    <property type="evidence" value="ECO:0007669"/>
    <property type="project" value="TreeGrafter"/>
</dbReference>
<dbReference type="Gene3D" id="1.10.10.10">
    <property type="entry name" value="Winged helix-like DNA-binding domain superfamily/Winged helix DNA-binding domain"/>
    <property type="match status" value="1"/>
</dbReference>
<dbReference type="PRINTS" id="PR00053">
    <property type="entry name" value="FORKHEAD"/>
</dbReference>
<dbReference type="FunFam" id="1.10.10.10:FF:000135">
    <property type="entry name" value="forkhead box protein G1"/>
    <property type="match status" value="1"/>
</dbReference>
<keyword evidence="6 8" id="KW-0539">Nucleus</keyword>
<dbReference type="Proteomes" id="UP000290809">
    <property type="component" value="Unassembled WGS sequence"/>
</dbReference>
<comment type="subcellular location">
    <subcellularLocation>
        <location evidence="8">Nucleus</location>
    </subcellularLocation>
</comment>
<dbReference type="AlphaFoldDB" id="A0A430QJ11"/>
<evidence type="ECO:0000313" key="11">
    <source>
        <dbReference type="EMBL" id="RTG87656.1"/>
    </source>
</evidence>
<dbReference type="GO" id="GO:0005634">
    <property type="term" value="C:nucleus"/>
    <property type="evidence" value="ECO:0007669"/>
    <property type="project" value="UniProtKB-SubCell"/>
</dbReference>
<feature type="region of interest" description="Disordered" evidence="9">
    <location>
        <begin position="551"/>
        <end position="571"/>
    </location>
</feature>
<dbReference type="PROSITE" id="PS00657">
    <property type="entry name" value="FORK_HEAD_1"/>
    <property type="match status" value="1"/>
</dbReference>
<dbReference type="InterPro" id="IPR030456">
    <property type="entry name" value="TF_fork_head_CS_2"/>
</dbReference>
<sequence>MSLNIHPQSFDLYGKNLKLLAEKLRKNWMQKLSNSDQTDDSLTSLTWLYDANPVSMNPEATAHFEGKEFNVCLSLYDNYNRYSCSGNQPITGSLLDPQVRLEYRTKWTGKPPFSYATLICLAMRELGKPKVTLSDIYGWIMNNFAYYRHTDSSWQNSVRHNLSLNKCFEKVPRDKGERGKGGFWRVNPRHIDWLEANLAKCRRAAPPPGPPPPIPRSMLLQQRKMQQQNQCQQALLPRNLMLSPPSVSIGNHATTNSPFNANICISESSNDPAKTHQIAALSPSSNSSLSSSPLSFASVGSPANLQSARIPITPGHTTYPNGVHTFFMNRSIHSELNNSSTLPPLSLSANISQSYLTQAIPCHRRKSPLFKNHLQESIAQNAIFESDDGFSDNEISQSLAENAHSTTNTINKSLNIHPKLNVYDPNHTTPNLHSECARKARVNNNSNLNPFSYKRQSLLRNNNIDLLDQQSDYHSSCKPRSKASLDKSRINNRSSITERFKRSKSRQTIKQCGSNEMKALPTRVLPPRQRYSRWSLPRPHPITMNDLENSKQENEWNDRNTLETTNRRKERKYDKDKIAQWDHSDHLQKNGLSPLLNFIDSDNDDINCINDSITSHNNWPPLNKVENRLADTTSDYINTELRKTELVKSNTLSSCDLYKDYCLPNYNTYCQPVNDSQCQYNSNFITTNNEETVILSESLSNSSVPVFRCHSNNINLYCSSTDNFHSSSYNTYENQCSPHNNNNSDNDNDNNNNNSDGLRTSQSTVESEFVMNDSIEKTYFLSKTTDNNIMNTPSTTDKSKLPIWASVFLSDDNHSDLDCLFSDNKHNDESFNLFSNESFESGIHSNSTLRSSPISLSSPTSSTLPPSSCSLTTSSFLFKAEKNEQDLFINGSKQTTDPSSNRSSTDDNNNSNNSILEDLGLDSVDLDFDSLNELVENNEHIPLDIDFNLTASFNNDNFLDPSDLPSQEWNNSLISNTTDNRSNIPDSLLCNKAHQQKQPQWPENLAAENDTMQEFITNDSYWLNNTQTFSASKGLTMFLSESSVHMFEENFTENVDRMCNE</sequence>
<dbReference type="InterPro" id="IPR036390">
    <property type="entry name" value="WH_DNA-bd_sf"/>
</dbReference>
<dbReference type="InterPro" id="IPR001766">
    <property type="entry name" value="Fork_head_dom"/>
</dbReference>
<dbReference type="PANTHER" id="PTHR46805">
    <property type="entry name" value="FORKHEAD BOX PROTEIN J1"/>
    <property type="match status" value="1"/>
</dbReference>
<evidence type="ECO:0000256" key="4">
    <source>
        <dbReference type="ARBA" id="ARBA00023159"/>
    </source>
</evidence>
<feature type="region of interest" description="Disordered" evidence="9">
    <location>
        <begin position="845"/>
        <end position="867"/>
    </location>
</feature>
<keyword evidence="5" id="KW-0804">Transcription</keyword>
<organism evidence="11 12">
    <name type="scientific">Schistosoma bovis</name>
    <name type="common">Blood fluke</name>
    <dbReference type="NCBI Taxonomy" id="6184"/>
    <lineage>
        <taxon>Eukaryota</taxon>
        <taxon>Metazoa</taxon>
        <taxon>Spiralia</taxon>
        <taxon>Lophotrochozoa</taxon>
        <taxon>Platyhelminthes</taxon>
        <taxon>Trematoda</taxon>
        <taxon>Digenea</taxon>
        <taxon>Strigeidida</taxon>
        <taxon>Schistosomatoidea</taxon>
        <taxon>Schistosomatidae</taxon>
        <taxon>Schistosoma</taxon>
    </lineage>
</organism>
<dbReference type="InterPro" id="IPR047512">
    <property type="entry name" value="FH_FOXJ1"/>
</dbReference>
<evidence type="ECO:0000256" key="1">
    <source>
        <dbReference type="ARBA" id="ARBA00022794"/>
    </source>
</evidence>
<keyword evidence="1" id="KW-0970">Cilium biogenesis/degradation</keyword>
<dbReference type="SUPFAM" id="SSF46785">
    <property type="entry name" value="Winged helix' DNA-binding domain"/>
    <property type="match status" value="1"/>
</dbReference>
<name>A0A430QJ11_SCHBO</name>
<evidence type="ECO:0000313" key="12">
    <source>
        <dbReference type="Proteomes" id="UP000290809"/>
    </source>
</evidence>
<dbReference type="SMART" id="SM00339">
    <property type="entry name" value="FH"/>
    <property type="match status" value="1"/>
</dbReference>
<dbReference type="InterPro" id="IPR018122">
    <property type="entry name" value="TF_fork_head_CS_1"/>
</dbReference>
<dbReference type="STRING" id="6184.A0A430QJ11"/>
<evidence type="ECO:0000256" key="7">
    <source>
        <dbReference type="ARBA" id="ARBA00034770"/>
    </source>
</evidence>
<evidence type="ECO:0000256" key="9">
    <source>
        <dbReference type="SAM" id="MobiDB-lite"/>
    </source>
</evidence>
<dbReference type="Pfam" id="PF00250">
    <property type="entry name" value="Forkhead"/>
    <property type="match status" value="1"/>
</dbReference>
<dbReference type="GO" id="GO:0000978">
    <property type="term" value="F:RNA polymerase II cis-regulatory region sequence-specific DNA binding"/>
    <property type="evidence" value="ECO:0007669"/>
    <property type="project" value="TreeGrafter"/>
</dbReference>
<evidence type="ECO:0000256" key="6">
    <source>
        <dbReference type="ARBA" id="ARBA00023242"/>
    </source>
</evidence>
<dbReference type="PANTHER" id="PTHR46805:SF4">
    <property type="entry name" value="FORKHEAD BOX PROTEIN J1.2"/>
    <property type="match status" value="1"/>
</dbReference>
<feature type="region of interest" description="Disordered" evidence="9">
    <location>
        <begin position="888"/>
        <end position="916"/>
    </location>
</feature>
<dbReference type="GO" id="GO:0030030">
    <property type="term" value="P:cell projection organization"/>
    <property type="evidence" value="ECO:0007669"/>
    <property type="project" value="UniProtKB-KW"/>
</dbReference>
<evidence type="ECO:0000256" key="3">
    <source>
        <dbReference type="ARBA" id="ARBA00023125"/>
    </source>
</evidence>
<feature type="DNA-binding region" description="Fork-head" evidence="8">
    <location>
        <begin position="110"/>
        <end position="205"/>
    </location>
</feature>
<keyword evidence="12" id="KW-1185">Reference proteome</keyword>
<evidence type="ECO:0000256" key="8">
    <source>
        <dbReference type="PROSITE-ProRule" id="PRU00089"/>
    </source>
</evidence>
<gene>
    <name evidence="11" type="ORF">DC041_0002449</name>
</gene>
<feature type="compositionally biased region" description="Low complexity" evidence="9">
    <location>
        <begin position="895"/>
        <end position="914"/>
    </location>
</feature>
<dbReference type="InterPro" id="IPR047513">
    <property type="entry name" value="FOXJ1"/>
</dbReference>
<keyword evidence="4" id="KW-0010">Activator</keyword>
<protein>
    <recommendedName>
        <fullName evidence="10">Fork-head domain-containing protein</fullName>
    </recommendedName>
</protein>
<accession>A0A430QJ11</accession>
<dbReference type="PROSITE" id="PS00658">
    <property type="entry name" value="FORK_HEAD_2"/>
    <property type="match status" value="1"/>
</dbReference>